<name>A0ABR2AN28_9ROSI</name>
<sequence length="91" mass="10399">MVLAFNLWFGYLSVTTDPELLSTSQSENSSTEPLYQAHPLDPVKVFPLKILVCPSSDSVANDDRVGLQFLLKLTSQEFFEYKRLLWRTPCD</sequence>
<evidence type="ECO:0000313" key="1">
    <source>
        <dbReference type="EMBL" id="KAK8494970.1"/>
    </source>
</evidence>
<proteinExistence type="predicted"/>
<gene>
    <name evidence="1" type="ORF">V6N12_034284</name>
</gene>
<evidence type="ECO:0000313" key="2">
    <source>
        <dbReference type="Proteomes" id="UP001472677"/>
    </source>
</evidence>
<dbReference type="Proteomes" id="UP001472677">
    <property type="component" value="Unassembled WGS sequence"/>
</dbReference>
<reference evidence="1 2" key="1">
    <citation type="journal article" date="2024" name="G3 (Bethesda)">
        <title>Genome assembly of Hibiscus sabdariffa L. provides insights into metabolisms of medicinal natural products.</title>
        <authorList>
            <person name="Kim T."/>
        </authorList>
    </citation>
    <scope>NUCLEOTIDE SEQUENCE [LARGE SCALE GENOMIC DNA]</scope>
    <source>
        <strain evidence="1">TK-2024</strain>
        <tissue evidence="1">Old leaves</tissue>
    </source>
</reference>
<keyword evidence="2" id="KW-1185">Reference proteome</keyword>
<accession>A0ABR2AN28</accession>
<protein>
    <submittedName>
        <fullName evidence="1">Uncharacterized protein</fullName>
    </submittedName>
</protein>
<comment type="caution">
    <text evidence="1">The sequence shown here is derived from an EMBL/GenBank/DDBJ whole genome shotgun (WGS) entry which is preliminary data.</text>
</comment>
<dbReference type="EMBL" id="JBBPBM010000476">
    <property type="protein sequence ID" value="KAK8494970.1"/>
    <property type="molecule type" value="Genomic_DNA"/>
</dbReference>
<organism evidence="1 2">
    <name type="scientific">Hibiscus sabdariffa</name>
    <name type="common">roselle</name>
    <dbReference type="NCBI Taxonomy" id="183260"/>
    <lineage>
        <taxon>Eukaryota</taxon>
        <taxon>Viridiplantae</taxon>
        <taxon>Streptophyta</taxon>
        <taxon>Embryophyta</taxon>
        <taxon>Tracheophyta</taxon>
        <taxon>Spermatophyta</taxon>
        <taxon>Magnoliopsida</taxon>
        <taxon>eudicotyledons</taxon>
        <taxon>Gunneridae</taxon>
        <taxon>Pentapetalae</taxon>
        <taxon>rosids</taxon>
        <taxon>malvids</taxon>
        <taxon>Malvales</taxon>
        <taxon>Malvaceae</taxon>
        <taxon>Malvoideae</taxon>
        <taxon>Hibiscus</taxon>
    </lineage>
</organism>